<accession>A0AAW2HUH2</accession>
<keyword evidence="2 15" id="KW-0812">Transmembrane</keyword>
<feature type="domain" description="Protein kinase" evidence="16">
    <location>
        <begin position="685"/>
        <end position="949"/>
    </location>
</feature>
<evidence type="ECO:0000256" key="8">
    <source>
        <dbReference type="ARBA" id="ARBA00023180"/>
    </source>
</evidence>
<organism evidence="18">
    <name type="scientific">Menopon gallinae</name>
    <name type="common">poultry shaft louse</name>
    <dbReference type="NCBI Taxonomy" id="328185"/>
    <lineage>
        <taxon>Eukaryota</taxon>
        <taxon>Metazoa</taxon>
        <taxon>Ecdysozoa</taxon>
        <taxon>Arthropoda</taxon>
        <taxon>Hexapoda</taxon>
        <taxon>Insecta</taxon>
        <taxon>Pterygota</taxon>
        <taxon>Neoptera</taxon>
        <taxon>Paraneoptera</taxon>
        <taxon>Psocodea</taxon>
        <taxon>Troctomorpha</taxon>
        <taxon>Phthiraptera</taxon>
        <taxon>Amblycera</taxon>
        <taxon>Menoponidae</taxon>
        <taxon>Menopon</taxon>
    </lineage>
</organism>
<dbReference type="Pfam" id="PF13927">
    <property type="entry name" value="Ig_3"/>
    <property type="match status" value="6"/>
</dbReference>
<comment type="subcellular location">
    <subcellularLocation>
        <location evidence="1">Membrane</location>
        <topology evidence="1">Single-pass membrane protein</topology>
    </subcellularLocation>
</comment>
<dbReference type="GO" id="GO:0005524">
    <property type="term" value="F:ATP binding"/>
    <property type="evidence" value="ECO:0007669"/>
    <property type="project" value="UniProtKB-UniRule"/>
</dbReference>
<dbReference type="GO" id="GO:0030424">
    <property type="term" value="C:axon"/>
    <property type="evidence" value="ECO:0007669"/>
    <property type="project" value="TreeGrafter"/>
</dbReference>
<feature type="region of interest" description="Disordered" evidence="14">
    <location>
        <begin position="622"/>
        <end position="670"/>
    </location>
</feature>
<dbReference type="GO" id="GO:0004672">
    <property type="term" value="F:protein kinase activity"/>
    <property type="evidence" value="ECO:0007669"/>
    <property type="project" value="InterPro"/>
</dbReference>
<keyword evidence="12" id="KW-0460">Magnesium</keyword>
<feature type="binding site" evidence="12">
    <location>
        <position position="815"/>
    </location>
    <ligand>
        <name>Mg(2+)</name>
        <dbReference type="ChEBI" id="CHEBI:18420"/>
    </ligand>
</feature>
<evidence type="ECO:0000256" key="11">
    <source>
        <dbReference type="PIRSR" id="PIRSR000615-2"/>
    </source>
</evidence>
<dbReference type="PIRSF" id="PIRSF000615">
    <property type="entry name" value="TyrPK_CSF1-R"/>
    <property type="match status" value="1"/>
</dbReference>
<evidence type="ECO:0000256" key="1">
    <source>
        <dbReference type="ARBA" id="ARBA00004167"/>
    </source>
</evidence>
<feature type="domain" description="Ig-like" evidence="17">
    <location>
        <begin position="384"/>
        <end position="459"/>
    </location>
</feature>
<reference evidence="18" key="1">
    <citation type="journal article" date="2024" name="Gigascience">
        <title>Chromosome-level genome of the poultry shaft louse Menopon gallinae provides insight into the host-switching and adaptive evolution of parasitic lice.</title>
        <authorList>
            <person name="Xu Y."/>
            <person name="Ma L."/>
            <person name="Liu S."/>
            <person name="Liang Y."/>
            <person name="Liu Q."/>
            <person name="He Z."/>
            <person name="Tian L."/>
            <person name="Duan Y."/>
            <person name="Cai W."/>
            <person name="Li H."/>
            <person name="Song F."/>
        </authorList>
    </citation>
    <scope>NUCLEOTIDE SEQUENCE</scope>
    <source>
        <strain evidence="18">Cailab_2023a</strain>
    </source>
</reference>
<dbReference type="PANTHER" id="PTHR45080">
    <property type="entry name" value="CONTACTIN 5"/>
    <property type="match status" value="1"/>
</dbReference>
<keyword evidence="11 13" id="KW-0067">ATP-binding</keyword>
<dbReference type="GO" id="GO:0046872">
    <property type="term" value="F:metal ion binding"/>
    <property type="evidence" value="ECO:0007669"/>
    <property type="project" value="UniProtKB-KW"/>
</dbReference>
<dbReference type="PROSITE" id="PS50835">
    <property type="entry name" value="IG_LIKE"/>
    <property type="match status" value="6"/>
</dbReference>
<dbReference type="GO" id="GO:0008046">
    <property type="term" value="F:axon guidance receptor activity"/>
    <property type="evidence" value="ECO:0007669"/>
    <property type="project" value="TreeGrafter"/>
</dbReference>
<dbReference type="PRINTS" id="PR00109">
    <property type="entry name" value="TYRKINASE"/>
</dbReference>
<dbReference type="SMART" id="SM00409">
    <property type="entry name" value="IG"/>
    <property type="match status" value="6"/>
</dbReference>
<dbReference type="PROSITE" id="PS50011">
    <property type="entry name" value="PROTEIN_KINASE_DOM"/>
    <property type="match status" value="1"/>
</dbReference>
<feature type="binding site" evidence="11">
    <location>
        <position position="671"/>
    </location>
    <ligand>
        <name>ATP</name>
        <dbReference type="ChEBI" id="CHEBI:30616"/>
    </ligand>
</feature>
<keyword evidence="12" id="KW-0479">Metal-binding</keyword>
<dbReference type="InterPro" id="IPR003599">
    <property type="entry name" value="Ig_sub"/>
</dbReference>
<keyword evidence="6" id="KW-1015">Disulfide bond</keyword>
<dbReference type="GO" id="GO:0043025">
    <property type="term" value="C:neuronal cell body"/>
    <property type="evidence" value="ECO:0007669"/>
    <property type="project" value="TreeGrafter"/>
</dbReference>
<dbReference type="PANTHER" id="PTHR45080:SF21">
    <property type="entry name" value="INACTIVE TYROSINE-PROTEIN KINASE 7"/>
    <property type="match status" value="1"/>
</dbReference>
<dbReference type="InterPro" id="IPR003598">
    <property type="entry name" value="Ig_sub2"/>
</dbReference>
<keyword evidence="11 13" id="KW-0547">Nucleotide-binding</keyword>
<dbReference type="InterPro" id="IPR017441">
    <property type="entry name" value="Protein_kinase_ATP_BS"/>
</dbReference>
<gene>
    <name evidence="18" type="ORF">PYX00_006148</name>
</gene>
<keyword evidence="4 15" id="KW-1133">Transmembrane helix</keyword>
<dbReference type="PROSITE" id="PS00109">
    <property type="entry name" value="PROTEIN_KINASE_TYR"/>
    <property type="match status" value="1"/>
</dbReference>
<dbReference type="SMART" id="SM00408">
    <property type="entry name" value="IGc2"/>
    <property type="match status" value="6"/>
</dbReference>
<comment type="caution">
    <text evidence="18">The sequence shown here is derived from an EMBL/GenBank/DDBJ whole genome shotgun (WGS) entry which is preliminary data.</text>
</comment>
<dbReference type="InterPro" id="IPR001245">
    <property type="entry name" value="Ser-Thr/Tyr_kinase_cat_dom"/>
</dbReference>
<feature type="transmembrane region" description="Helical" evidence="15">
    <location>
        <begin position="581"/>
        <end position="600"/>
    </location>
</feature>
<name>A0AAW2HUH2_9NEOP</name>
<evidence type="ECO:0000259" key="16">
    <source>
        <dbReference type="PROSITE" id="PS50011"/>
    </source>
</evidence>
<dbReference type="InterPro" id="IPR007110">
    <property type="entry name" value="Ig-like_dom"/>
</dbReference>
<evidence type="ECO:0000256" key="2">
    <source>
        <dbReference type="ARBA" id="ARBA00022692"/>
    </source>
</evidence>
<evidence type="ECO:0000259" key="17">
    <source>
        <dbReference type="PROSITE" id="PS50835"/>
    </source>
</evidence>
<evidence type="ECO:0000256" key="15">
    <source>
        <dbReference type="SAM" id="Phobius"/>
    </source>
</evidence>
<dbReference type="InterPro" id="IPR011009">
    <property type="entry name" value="Kinase-like_dom_sf"/>
</dbReference>
<sequence length="949" mass="106169">MGSVASVQLHSPNSESDIEIGGEVVLKCVAEGNGEMKYDWFRNDEQLYKSKNKKFHIKDVSPSSNGVYRCRAHNEAGSVESEENFALKLRSPLYPQVKLLPSDKLATRGDTVRLDCLFEKADETHWYFKGDDVEDSDTRHVHSNGSLSIRNVSTADEGFYTCEAVRKPDEYQEYLQLYSAKLKLAFIEDLSASSLEPSPVASTIIAPRTRPFEVACLAPPGLPTPKVWWRNSSGKNVSNPNHSRSDISFLVFESPREVDSGNYTCVAENKAGSTNFTVQLMISVPPVVTSSSSLVTVDEGKPFTLACPFRGTPYPATVIRWKKDKKYLKHDRVMINKANGSLTILDSKPLDKGFYVCEVNTTGFKPVDSKPYQLIVIEKLKFTPTPVSKNLELGVPIKIPCKAQGTPAPVIRWLKERFTHERFPPHVQDINGTLHFNTVYMTDRGKYICIATSTQGTINATVNFEVVVSPKFKIKPLNPTEVVEGSPVTLHCVADGDPAPTIKWDKNGEINGLDPQRFQIFDNGTLFARYVSLDDEGKYGCTAGNSGGLKREEALLIVRSADGYQTVEDGDESMMTKTVTITLSAAAAYMVLVIGLMVWCRYRRRKRKEAYLKANPEGILLSKTENGDVPTANGEKPEGSDKKHRRENGRKSDGGETAHSQSSSQSKRSSKSSYYEKLVYPRQNLSDLKLIGHGIFGQVFIGRAENVATPVVVKSLQHTRDENVLIEFKRETDMFHRLSHDNIAKIIGLCKEVDNHFMILEHTDWGDLKHFLQTTKKERSKLSSSQIIDIAKQISIGMEYLSNARFVHKDLSARNCIISSDMKVKISMIALSKDVYSADYAEYRNQVIPLRWLPYEAVFEDDYSTKSDVYSFAALCWELYHQGERPFYNIPDSSVIEKLQRRELVIKPSKTAPGNVAAILSACVATSPKDRPTFSSIAIILGEALKDFM</sequence>
<dbReference type="InterPro" id="IPR050958">
    <property type="entry name" value="Cell_Adh-Cytoskel_Orgn"/>
</dbReference>
<dbReference type="EMBL" id="JARGDH010000003">
    <property type="protein sequence ID" value="KAL0273509.1"/>
    <property type="molecule type" value="Genomic_DNA"/>
</dbReference>
<feature type="domain" description="Ig-like" evidence="17">
    <location>
        <begin position="199"/>
        <end position="283"/>
    </location>
</feature>
<dbReference type="InterPro" id="IPR009138">
    <property type="entry name" value="Neural_cell_adh"/>
</dbReference>
<evidence type="ECO:0000256" key="12">
    <source>
        <dbReference type="PIRSR" id="PIRSR000615-3"/>
    </source>
</evidence>
<evidence type="ECO:0000256" key="10">
    <source>
        <dbReference type="PIRSR" id="PIRSR000615-1"/>
    </source>
</evidence>
<evidence type="ECO:0000256" key="5">
    <source>
        <dbReference type="ARBA" id="ARBA00023136"/>
    </source>
</evidence>
<evidence type="ECO:0000313" key="18">
    <source>
        <dbReference type="EMBL" id="KAL0273509.1"/>
    </source>
</evidence>
<dbReference type="InterPro" id="IPR008266">
    <property type="entry name" value="Tyr_kinase_AS"/>
</dbReference>
<evidence type="ECO:0000256" key="9">
    <source>
        <dbReference type="ARBA" id="ARBA00023319"/>
    </source>
</evidence>
<dbReference type="AlphaFoldDB" id="A0AAW2HUH2"/>
<feature type="compositionally biased region" description="Low complexity" evidence="14">
    <location>
        <begin position="660"/>
        <end position="670"/>
    </location>
</feature>
<evidence type="ECO:0000256" key="13">
    <source>
        <dbReference type="PROSITE-ProRule" id="PRU10141"/>
    </source>
</evidence>
<evidence type="ECO:0000256" key="7">
    <source>
        <dbReference type="ARBA" id="ARBA00023170"/>
    </source>
</evidence>
<dbReference type="InterPro" id="IPR013783">
    <property type="entry name" value="Ig-like_fold"/>
</dbReference>
<feature type="binding site" evidence="11">
    <location>
        <position position="814"/>
    </location>
    <ligand>
        <name>ATP</name>
        <dbReference type="ChEBI" id="CHEBI:30616"/>
    </ligand>
</feature>
<dbReference type="GO" id="GO:0005886">
    <property type="term" value="C:plasma membrane"/>
    <property type="evidence" value="ECO:0007669"/>
    <property type="project" value="UniProtKB-ARBA"/>
</dbReference>
<dbReference type="SUPFAM" id="SSF48726">
    <property type="entry name" value="Immunoglobulin"/>
    <property type="match status" value="6"/>
</dbReference>
<dbReference type="Gene3D" id="1.10.510.10">
    <property type="entry name" value="Transferase(Phosphotransferase) domain 1"/>
    <property type="match status" value="1"/>
</dbReference>
<feature type="binding site" evidence="13">
    <location>
        <position position="714"/>
    </location>
    <ligand>
        <name>ATP</name>
        <dbReference type="ChEBI" id="CHEBI:30616"/>
    </ligand>
</feature>
<evidence type="ECO:0000256" key="14">
    <source>
        <dbReference type="SAM" id="MobiDB-lite"/>
    </source>
</evidence>
<keyword evidence="9" id="KW-0393">Immunoglobulin domain</keyword>
<evidence type="ECO:0000256" key="3">
    <source>
        <dbReference type="ARBA" id="ARBA00022729"/>
    </source>
</evidence>
<dbReference type="InterPro" id="IPR036179">
    <property type="entry name" value="Ig-like_dom_sf"/>
</dbReference>
<dbReference type="PRINTS" id="PR01838">
    <property type="entry name" value="NCAMFAMILY"/>
</dbReference>
<keyword evidence="5 15" id="KW-0472">Membrane</keyword>
<dbReference type="Gene3D" id="2.60.40.10">
    <property type="entry name" value="Immunoglobulins"/>
    <property type="match status" value="6"/>
</dbReference>
<keyword evidence="7" id="KW-0675">Receptor</keyword>
<dbReference type="PROSITE" id="PS00107">
    <property type="entry name" value="PROTEIN_KINASE_ATP"/>
    <property type="match status" value="1"/>
</dbReference>
<dbReference type="Pfam" id="PF07714">
    <property type="entry name" value="PK_Tyr_Ser-Thr"/>
    <property type="match status" value="1"/>
</dbReference>
<feature type="active site" description="Proton acceptor" evidence="10">
    <location>
        <position position="810"/>
    </location>
</feature>
<evidence type="ECO:0000256" key="6">
    <source>
        <dbReference type="ARBA" id="ARBA00023157"/>
    </source>
</evidence>
<protein>
    <recommendedName>
        <fullName evidence="19">Receptor protein-tyrosine kinase</fullName>
    </recommendedName>
</protein>
<dbReference type="GO" id="GO:0050808">
    <property type="term" value="P:synapse organization"/>
    <property type="evidence" value="ECO:0007669"/>
    <property type="project" value="TreeGrafter"/>
</dbReference>
<keyword evidence="8" id="KW-0325">Glycoprotein</keyword>
<feature type="domain" description="Ig-like" evidence="17">
    <location>
        <begin position="285"/>
        <end position="373"/>
    </location>
</feature>
<feature type="domain" description="Ig-like" evidence="17">
    <location>
        <begin position="95"/>
        <end position="164"/>
    </location>
</feature>
<feature type="domain" description="Ig-like" evidence="17">
    <location>
        <begin position="5"/>
        <end position="86"/>
    </location>
</feature>
<feature type="domain" description="Ig-like" evidence="17">
    <location>
        <begin position="470"/>
        <end position="557"/>
    </location>
</feature>
<dbReference type="SUPFAM" id="SSF56112">
    <property type="entry name" value="Protein kinase-like (PK-like)"/>
    <property type="match status" value="1"/>
</dbReference>
<proteinExistence type="predicted"/>
<dbReference type="GO" id="GO:0007156">
    <property type="term" value="P:homophilic cell adhesion via plasma membrane adhesion molecules"/>
    <property type="evidence" value="ECO:0007669"/>
    <property type="project" value="TreeGrafter"/>
</dbReference>
<evidence type="ECO:0008006" key="19">
    <source>
        <dbReference type="Google" id="ProtNLM"/>
    </source>
</evidence>
<evidence type="ECO:0000256" key="4">
    <source>
        <dbReference type="ARBA" id="ARBA00022989"/>
    </source>
</evidence>
<dbReference type="InterPro" id="IPR000719">
    <property type="entry name" value="Prot_kinase_dom"/>
</dbReference>
<keyword evidence="3" id="KW-0732">Signal</keyword>